<feature type="active site" description="Acyl-ester intermediate" evidence="7">
    <location>
        <position position="71"/>
    </location>
</feature>
<dbReference type="InterPro" id="IPR012338">
    <property type="entry name" value="Beta-lactam/transpept-like"/>
</dbReference>
<dbReference type="Proteomes" id="UP000446866">
    <property type="component" value="Unassembled WGS sequence"/>
</dbReference>
<dbReference type="GO" id="GO:0008360">
    <property type="term" value="P:regulation of cell shape"/>
    <property type="evidence" value="ECO:0007669"/>
    <property type="project" value="UniProtKB-KW"/>
</dbReference>
<feature type="active site" description="Proton acceptor" evidence="7">
    <location>
        <position position="74"/>
    </location>
</feature>
<protein>
    <submittedName>
        <fullName evidence="11">D-alanyl-D-alanine carboxypeptidase</fullName>
    </submittedName>
</protein>
<dbReference type="PANTHER" id="PTHR21581:SF33">
    <property type="entry name" value="D-ALANYL-D-ALANINE CARBOXYPEPTIDASE DACB"/>
    <property type="match status" value="1"/>
</dbReference>
<keyword evidence="3" id="KW-0378">Hydrolase</keyword>
<name>A0A845QGP9_9FIRM</name>
<keyword evidence="2" id="KW-0732">Signal</keyword>
<dbReference type="GO" id="GO:0009002">
    <property type="term" value="F:serine-type D-Ala-D-Ala carboxypeptidase activity"/>
    <property type="evidence" value="ECO:0007669"/>
    <property type="project" value="InterPro"/>
</dbReference>
<dbReference type="Pfam" id="PF00768">
    <property type="entry name" value="Peptidase_S11"/>
    <property type="match status" value="1"/>
</dbReference>
<sequence length="282" mass="30637">MKKILIIIGTILGFALGAMIFGYIAEPEGEAAAADMVQPPTISAKQAILIDGKSGEVLFEKNADEKGYPASTTKIMTALVTLDVCEQIGAGIDTTVKIPEEAVGVEGSSLYLKKGEERTLENLLYGVMLRSGNDGATALAAIMGGNTEHFVQLMNEKAEKLGCTGTNFVNPSGLYDDNHYTTARDLATIAKEAMQNKIFREIVGAKSWEEYHNKNKTVFQYEGATGIKIGFTKMSGRTLVASSKRQDTELICVVLSDGNWFNDAYALMDYGYEVRGIEDEEK</sequence>
<proteinExistence type="inferred from homology"/>
<feature type="domain" description="Peptidase S11 D-alanyl-D-alanine carboxypeptidase A N-terminal" evidence="10">
    <location>
        <begin position="36"/>
        <end position="257"/>
    </location>
</feature>
<dbReference type="SUPFAM" id="SSF56601">
    <property type="entry name" value="beta-lactamase/transpeptidase-like"/>
    <property type="match status" value="1"/>
</dbReference>
<comment type="similarity">
    <text evidence="1 9">Belongs to the peptidase S11 family.</text>
</comment>
<accession>A0A845QGP9</accession>
<keyword evidence="6" id="KW-0961">Cell wall biogenesis/degradation</keyword>
<dbReference type="PRINTS" id="PR00725">
    <property type="entry name" value="DADACBPTASE1"/>
</dbReference>
<evidence type="ECO:0000256" key="7">
    <source>
        <dbReference type="PIRSR" id="PIRSR618044-1"/>
    </source>
</evidence>
<evidence type="ECO:0000256" key="9">
    <source>
        <dbReference type="RuleBase" id="RU004016"/>
    </source>
</evidence>
<dbReference type="GO" id="GO:0071555">
    <property type="term" value="P:cell wall organization"/>
    <property type="evidence" value="ECO:0007669"/>
    <property type="project" value="UniProtKB-KW"/>
</dbReference>
<gene>
    <name evidence="11" type="ORF">D0435_02550</name>
</gene>
<reference evidence="11 12" key="1">
    <citation type="submission" date="2018-08" db="EMBL/GenBank/DDBJ databases">
        <title>Murine metabolic-syndrome-specific gut microbial biobank.</title>
        <authorList>
            <person name="Liu C."/>
        </authorList>
    </citation>
    <scope>NUCLEOTIDE SEQUENCE [LARGE SCALE GENOMIC DNA]</scope>
    <source>
        <strain evidence="11 12">28</strain>
    </source>
</reference>
<dbReference type="InterPro" id="IPR018044">
    <property type="entry name" value="Peptidase_S11"/>
</dbReference>
<dbReference type="InterPro" id="IPR001967">
    <property type="entry name" value="Peptidase_S11_N"/>
</dbReference>
<dbReference type="AlphaFoldDB" id="A0A845QGP9"/>
<evidence type="ECO:0000256" key="5">
    <source>
        <dbReference type="ARBA" id="ARBA00022984"/>
    </source>
</evidence>
<dbReference type="GO" id="GO:0009252">
    <property type="term" value="P:peptidoglycan biosynthetic process"/>
    <property type="evidence" value="ECO:0007669"/>
    <property type="project" value="UniProtKB-KW"/>
</dbReference>
<dbReference type="Gene3D" id="3.40.710.10">
    <property type="entry name" value="DD-peptidase/beta-lactamase superfamily"/>
    <property type="match status" value="1"/>
</dbReference>
<evidence type="ECO:0000259" key="10">
    <source>
        <dbReference type="Pfam" id="PF00768"/>
    </source>
</evidence>
<dbReference type="PANTHER" id="PTHR21581">
    <property type="entry name" value="D-ALANYL-D-ALANINE CARBOXYPEPTIDASE"/>
    <property type="match status" value="1"/>
</dbReference>
<comment type="caution">
    <text evidence="11">The sequence shown here is derived from an EMBL/GenBank/DDBJ whole genome shotgun (WGS) entry which is preliminary data.</text>
</comment>
<evidence type="ECO:0000256" key="3">
    <source>
        <dbReference type="ARBA" id="ARBA00022801"/>
    </source>
</evidence>
<keyword evidence="12" id="KW-1185">Reference proteome</keyword>
<evidence type="ECO:0000256" key="2">
    <source>
        <dbReference type="ARBA" id="ARBA00022729"/>
    </source>
</evidence>
<feature type="binding site" evidence="8">
    <location>
        <position position="228"/>
    </location>
    <ligand>
        <name>substrate</name>
    </ligand>
</feature>
<dbReference type="GO" id="GO:0006508">
    <property type="term" value="P:proteolysis"/>
    <property type="evidence" value="ECO:0007669"/>
    <property type="project" value="InterPro"/>
</dbReference>
<dbReference type="EMBL" id="QXWK01000003">
    <property type="protein sequence ID" value="NBH60554.1"/>
    <property type="molecule type" value="Genomic_DNA"/>
</dbReference>
<feature type="active site" evidence="7">
    <location>
        <position position="131"/>
    </location>
</feature>
<keyword evidence="5" id="KW-0573">Peptidoglycan synthesis</keyword>
<dbReference type="RefSeq" id="WP_160200854.1">
    <property type="nucleotide sequence ID" value="NZ_QXWK01000003.1"/>
</dbReference>
<keyword evidence="11" id="KW-0645">Protease</keyword>
<evidence type="ECO:0000256" key="8">
    <source>
        <dbReference type="PIRSR" id="PIRSR618044-2"/>
    </source>
</evidence>
<organism evidence="11 12">
    <name type="scientific">Anaerotruncus colihominis</name>
    <dbReference type="NCBI Taxonomy" id="169435"/>
    <lineage>
        <taxon>Bacteria</taxon>
        <taxon>Bacillati</taxon>
        <taxon>Bacillota</taxon>
        <taxon>Clostridia</taxon>
        <taxon>Eubacteriales</taxon>
        <taxon>Oscillospiraceae</taxon>
        <taxon>Anaerotruncus</taxon>
    </lineage>
</organism>
<evidence type="ECO:0000313" key="12">
    <source>
        <dbReference type="Proteomes" id="UP000446866"/>
    </source>
</evidence>
<evidence type="ECO:0000256" key="4">
    <source>
        <dbReference type="ARBA" id="ARBA00022960"/>
    </source>
</evidence>
<evidence type="ECO:0000256" key="6">
    <source>
        <dbReference type="ARBA" id="ARBA00023316"/>
    </source>
</evidence>
<keyword evidence="4" id="KW-0133">Cell shape</keyword>
<keyword evidence="11" id="KW-0121">Carboxypeptidase</keyword>
<evidence type="ECO:0000256" key="1">
    <source>
        <dbReference type="ARBA" id="ARBA00007164"/>
    </source>
</evidence>
<evidence type="ECO:0000313" key="11">
    <source>
        <dbReference type="EMBL" id="NBH60554.1"/>
    </source>
</evidence>